<gene>
    <name evidence="2" type="ORF">DLJ58_01075</name>
</gene>
<organism evidence="2 3">
    <name type="scientific">Micromonospora arida</name>
    <dbReference type="NCBI Taxonomy" id="2203715"/>
    <lineage>
        <taxon>Bacteria</taxon>
        <taxon>Bacillati</taxon>
        <taxon>Actinomycetota</taxon>
        <taxon>Actinomycetes</taxon>
        <taxon>Micromonosporales</taxon>
        <taxon>Micromonosporaceae</taxon>
        <taxon>Micromonospora</taxon>
    </lineage>
</organism>
<dbReference type="AlphaFoldDB" id="A0A3N9XNW0"/>
<evidence type="ECO:0000313" key="2">
    <source>
        <dbReference type="EMBL" id="RQX14650.1"/>
    </source>
</evidence>
<dbReference type="Proteomes" id="UP000266889">
    <property type="component" value="Unassembled WGS sequence"/>
</dbReference>
<feature type="region of interest" description="Disordered" evidence="1">
    <location>
        <begin position="40"/>
        <end position="71"/>
    </location>
</feature>
<dbReference type="EMBL" id="QGSY01000061">
    <property type="protein sequence ID" value="RQX14650.1"/>
    <property type="molecule type" value="Genomic_DNA"/>
</dbReference>
<proteinExistence type="predicted"/>
<evidence type="ECO:0000313" key="3">
    <source>
        <dbReference type="Proteomes" id="UP000266889"/>
    </source>
</evidence>
<accession>A0A3N9XNW0</accession>
<protein>
    <submittedName>
        <fullName evidence="2">Uncharacterized protein</fullName>
    </submittedName>
</protein>
<name>A0A3N9XNW0_9ACTN</name>
<feature type="compositionally biased region" description="Low complexity" evidence="1">
    <location>
        <begin position="44"/>
        <end position="54"/>
    </location>
</feature>
<comment type="caution">
    <text evidence="2">The sequence shown here is derived from an EMBL/GenBank/DDBJ whole genome shotgun (WGS) entry which is preliminary data.</text>
</comment>
<reference evidence="2 3" key="1">
    <citation type="submission" date="2018-05" db="EMBL/GenBank/DDBJ databases">
        <title>Micromonospora from Atacama Desert.</title>
        <authorList>
            <person name="Carro L."/>
            <person name="Goodfellow M."/>
            <person name="Klenk H.-P."/>
        </authorList>
    </citation>
    <scope>NUCLEOTIDE SEQUENCE [LARGE SCALE GENOMIC DNA]</scope>
    <source>
        <strain evidence="2 3">LB32</strain>
    </source>
</reference>
<sequence>MSTLTIASVLFSMLALVSLVVITRRALVVTVDLKASIAGRRAEQPAPAAEQPQRNAPTLVQGTLRKARPDA</sequence>
<evidence type="ECO:0000256" key="1">
    <source>
        <dbReference type="SAM" id="MobiDB-lite"/>
    </source>
</evidence>
<dbReference type="RefSeq" id="WP_124853438.1">
    <property type="nucleotide sequence ID" value="NZ_QGSY01000061.1"/>
</dbReference>
<keyword evidence="3" id="KW-1185">Reference proteome</keyword>